<accession>A0A319C5B0</accession>
<sequence>MRRRKHALPSIHMHYYMYKLSRNMMLQIVGWLFCFSFLFLGHRHSGPSGGGVGCVEPACFTLPSSFLVPPSERRIFNLLRSYYTTQGIHVLSTDEVMRLSGQCYMHECAKHFHPRTIAS</sequence>
<gene>
    <name evidence="1" type="ORF">BO82DRAFT_139030</name>
</gene>
<dbReference type="GeneID" id="37132788"/>
<evidence type="ECO:0000313" key="1">
    <source>
        <dbReference type="EMBL" id="PYH79147.1"/>
    </source>
</evidence>
<dbReference type="EMBL" id="KZ821722">
    <property type="protein sequence ID" value="PYH79147.1"/>
    <property type="molecule type" value="Genomic_DNA"/>
</dbReference>
<proteinExistence type="predicted"/>
<dbReference type="Proteomes" id="UP000248340">
    <property type="component" value="Unassembled WGS sequence"/>
</dbReference>
<organism evidence="1 2">
    <name type="scientific">Aspergillus uvarum CBS 121591</name>
    <dbReference type="NCBI Taxonomy" id="1448315"/>
    <lineage>
        <taxon>Eukaryota</taxon>
        <taxon>Fungi</taxon>
        <taxon>Dikarya</taxon>
        <taxon>Ascomycota</taxon>
        <taxon>Pezizomycotina</taxon>
        <taxon>Eurotiomycetes</taxon>
        <taxon>Eurotiomycetidae</taxon>
        <taxon>Eurotiales</taxon>
        <taxon>Aspergillaceae</taxon>
        <taxon>Aspergillus</taxon>
        <taxon>Aspergillus subgen. Circumdati</taxon>
    </lineage>
</organism>
<reference evidence="1 2" key="1">
    <citation type="submission" date="2016-12" db="EMBL/GenBank/DDBJ databases">
        <title>The genomes of Aspergillus section Nigri reveals drivers in fungal speciation.</title>
        <authorList>
            <consortium name="DOE Joint Genome Institute"/>
            <person name="Vesth T.C."/>
            <person name="Nybo J."/>
            <person name="Theobald S."/>
            <person name="Brandl J."/>
            <person name="Frisvad J.C."/>
            <person name="Nielsen K.F."/>
            <person name="Lyhne E.K."/>
            <person name="Kogle M.E."/>
            <person name="Kuo A."/>
            <person name="Riley R."/>
            <person name="Clum A."/>
            <person name="Nolan M."/>
            <person name="Lipzen A."/>
            <person name="Salamov A."/>
            <person name="Henrissat B."/>
            <person name="Wiebenga A."/>
            <person name="De Vries R.P."/>
            <person name="Grigoriev I.V."/>
            <person name="Mortensen U.H."/>
            <person name="Andersen M.R."/>
            <person name="Baker S.E."/>
        </authorList>
    </citation>
    <scope>NUCLEOTIDE SEQUENCE [LARGE SCALE GENOMIC DNA]</scope>
    <source>
        <strain evidence="1 2">CBS 121591</strain>
    </source>
</reference>
<dbReference type="AlphaFoldDB" id="A0A319C5B0"/>
<dbReference type="RefSeq" id="XP_025489347.1">
    <property type="nucleotide sequence ID" value="XM_025630047.1"/>
</dbReference>
<name>A0A319C5B0_9EURO</name>
<protein>
    <submittedName>
        <fullName evidence="1">Uncharacterized protein</fullName>
    </submittedName>
</protein>
<evidence type="ECO:0000313" key="2">
    <source>
        <dbReference type="Proteomes" id="UP000248340"/>
    </source>
</evidence>
<keyword evidence="2" id="KW-1185">Reference proteome</keyword>
<dbReference type="VEuPathDB" id="FungiDB:BO82DRAFT_139030"/>